<evidence type="ECO:0000259" key="3">
    <source>
        <dbReference type="PROSITE" id="PS50181"/>
    </source>
</evidence>
<evidence type="ECO:0000256" key="2">
    <source>
        <dbReference type="SAM" id="Phobius"/>
    </source>
</evidence>
<feature type="transmembrane region" description="Helical" evidence="2">
    <location>
        <begin position="555"/>
        <end position="579"/>
    </location>
</feature>
<evidence type="ECO:0000313" key="5">
    <source>
        <dbReference type="Proteomes" id="UP001146793"/>
    </source>
</evidence>
<name>A0AAV7YDC6_9EUKA</name>
<dbReference type="InterPro" id="IPR001810">
    <property type="entry name" value="F-box_dom"/>
</dbReference>
<comment type="caution">
    <text evidence="4">The sequence shown here is derived from an EMBL/GenBank/DDBJ whole genome shotgun (WGS) entry which is preliminary data.</text>
</comment>
<dbReference type="Gene3D" id="1.20.1280.50">
    <property type="match status" value="1"/>
</dbReference>
<feature type="transmembrane region" description="Helical" evidence="2">
    <location>
        <begin position="453"/>
        <end position="479"/>
    </location>
</feature>
<organism evidence="4 5">
    <name type="scientific">Anaeramoeba flamelloides</name>
    <dbReference type="NCBI Taxonomy" id="1746091"/>
    <lineage>
        <taxon>Eukaryota</taxon>
        <taxon>Metamonada</taxon>
        <taxon>Anaeramoebidae</taxon>
        <taxon>Anaeramoeba</taxon>
    </lineage>
</organism>
<feature type="transmembrane region" description="Helical" evidence="2">
    <location>
        <begin position="524"/>
        <end position="549"/>
    </location>
</feature>
<feature type="compositionally biased region" description="Basic and acidic residues" evidence="1">
    <location>
        <begin position="230"/>
        <end position="266"/>
    </location>
</feature>
<feature type="domain" description="F-box" evidence="3">
    <location>
        <begin position="86"/>
        <end position="133"/>
    </location>
</feature>
<feature type="compositionally biased region" description="Basic and acidic residues" evidence="1">
    <location>
        <begin position="181"/>
        <end position="193"/>
    </location>
</feature>
<feature type="transmembrane region" description="Helical" evidence="2">
    <location>
        <begin position="491"/>
        <end position="517"/>
    </location>
</feature>
<sequence length="586" mass="69911">MAYRSFVPFDYDKFSSLFDISSFAEPNHSPAFHKPYSSPYSDFGYELLQPGSEDELIPKTFKHKPRSKFRSKFRSKKKRKKNKNRENYFQHLPDEILLQIYSYLDKPVYLGFCSCVCKQFNRVSNDWALWTSILKKNQKLLDFEEIRVNYFQPTQLVGRIGLVEYFQNCKKIKNKNQNQKEGIDSKKEKEKEKKKERKKKREEDEGGQDQEEETRIEKTRKAPINLNIKLEAKKETKGKMKRELTKEKEKEKEKSKKREREREKEKEKIRKIGIRIQNNPKQIFVEQLQKVKKAQKESTKRKKDQDRKDKIDKIKNTLFTPKKIFLMYTIGLPFTLIEIGLKLDNIWFQSWPWLIVLIPFFCCYGFILISLSIPMIFKYYKELFLRRLAQCLFLFFIFLFGLTLRIDNLVRIKFLYLSIPFILLIITSIYSNLKTYQALSNRSQTENIPKQYLLMQLSLYFFYNLFLFVFLLSFILLSFRIDFNFPISWSVIFLPFLIGEIISLAGLFLSFVSLFLCSTIFGPSVLVCLSAFIIGGPFTVMFFFTYLNLMGLKAMSWITVLTPLLLPSVFILLFSLYIMRRKYWKN</sequence>
<feature type="transmembrane region" description="Helical" evidence="2">
    <location>
        <begin position="414"/>
        <end position="433"/>
    </location>
</feature>
<dbReference type="InterPro" id="IPR036047">
    <property type="entry name" value="F-box-like_dom_sf"/>
</dbReference>
<dbReference type="PROSITE" id="PS50181">
    <property type="entry name" value="FBOX"/>
    <property type="match status" value="1"/>
</dbReference>
<dbReference type="SUPFAM" id="SSF81383">
    <property type="entry name" value="F-box domain"/>
    <property type="match status" value="1"/>
</dbReference>
<proteinExistence type="predicted"/>
<dbReference type="Proteomes" id="UP001146793">
    <property type="component" value="Unassembled WGS sequence"/>
</dbReference>
<keyword evidence="2" id="KW-0812">Transmembrane</keyword>
<keyword evidence="2" id="KW-0472">Membrane</keyword>
<keyword evidence="2" id="KW-1133">Transmembrane helix</keyword>
<feature type="transmembrane region" description="Helical" evidence="2">
    <location>
        <begin position="353"/>
        <end position="377"/>
    </location>
</feature>
<gene>
    <name evidence="4" type="ORF">M0812_25422</name>
</gene>
<evidence type="ECO:0000313" key="4">
    <source>
        <dbReference type="EMBL" id="KAJ3427793.1"/>
    </source>
</evidence>
<dbReference type="EMBL" id="JANTQA010000060">
    <property type="protein sequence ID" value="KAJ3427793.1"/>
    <property type="molecule type" value="Genomic_DNA"/>
</dbReference>
<protein>
    <submittedName>
        <fullName evidence="4">F-box only protein</fullName>
    </submittedName>
</protein>
<feature type="transmembrane region" description="Helical" evidence="2">
    <location>
        <begin position="384"/>
        <end position="402"/>
    </location>
</feature>
<dbReference type="Pfam" id="PF12937">
    <property type="entry name" value="F-box-like"/>
    <property type="match status" value="1"/>
</dbReference>
<accession>A0AAV7YDC6</accession>
<feature type="region of interest" description="Disordered" evidence="1">
    <location>
        <begin position="176"/>
        <end position="266"/>
    </location>
</feature>
<feature type="transmembrane region" description="Helical" evidence="2">
    <location>
        <begin position="324"/>
        <end position="341"/>
    </location>
</feature>
<reference evidence="4" key="1">
    <citation type="submission" date="2022-08" db="EMBL/GenBank/DDBJ databases">
        <title>Novel sulphate-reducing endosymbionts in the free-living metamonad Anaeramoeba.</title>
        <authorList>
            <person name="Jerlstrom-Hultqvist J."/>
            <person name="Cepicka I."/>
            <person name="Gallot-Lavallee L."/>
            <person name="Salas-Leiva D."/>
            <person name="Curtis B.A."/>
            <person name="Zahonova K."/>
            <person name="Pipaliya S."/>
            <person name="Dacks J."/>
            <person name="Roger A.J."/>
        </authorList>
    </citation>
    <scope>NUCLEOTIDE SEQUENCE</scope>
    <source>
        <strain evidence="4">Busselton2</strain>
    </source>
</reference>
<dbReference type="AlphaFoldDB" id="A0AAV7YDC6"/>
<evidence type="ECO:0000256" key="1">
    <source>
        <dbReference type="SAM" id="MobiDB-lite"/>
    </source>
</evidence>